<keyword evidence="2" id="KW-0812">Transmembrane</keyword>
<evidence type="ECO:0000256" key="2">
    <source>
        <dbReference type="SAM" id="Phobius"/>
    </source>
</evidence>
<proteinExistence type="predicted"/>
<dbReference type="SUPFAM" id="SSF103473">
    <property type="entry name" value="MFS general substrate transporter"/>
    <property type="match status" value="1"/>
</dbReference>
<comment type="caution">
    <text evidence="4">The sequence shown here is derived from an EMBL/GenBank/DDBJ whole genome shotgun (WGS) entry which is preliminary data.</text>
</comment>
<feature type="transmembrane region" description="Helical" evidence="2">
    <location>
        <begin position="62"/>
        <end position="80"/>
    </location>
</feature>
<keyword evidence="2" id="KW-0472">Membrane</keyword>
<dbReference type="GO" id="GO:0022857">
    <property type="term" value="F:transmembrane transporter activity"/>
    <property type="evidence" value="ECO:0007669"/>
    <property type="project" value="InterPro"/>
</dbReference>
<protein>
    <recommendedName>
        <fullName evidence="3">Major facilitator superfamily (MFS) profile domain-containing protein</fullName>
    </recommendedName>
</protein>
<sequence>MLIFYVQSELVSIAMQIMKKNITKDETKIGNIIGLITSSYYLSQTIFSFMWGYLFDKINTRFLLDLSFLITGFSSFFYGFSTNIQYIMVFKILMGTTGAVVISKSCIKLYSTPGNESIYATAFTVGMPLGHLSSSIIT</sequence>
<evidence type="ECO:0000313" key="4">
    <source>
        <dbReference type="EMBL" id="OAF64709.1"/>
    </source>
</evidence>
<dbReference type="InterPro" id="IPR020846">
    <property type="entry name" value="MFS_dom"/>
</dbReference>
<dbReference type="GO" id="GO:0016020">
    <property type="term" value="C:membrane"/>
    <property type="evidence" value="ECO:0007669"/>
    <property type="project" value="UniProtKB-SubCell"/>
</dbReference>
<evidence type="ECO:0000259" key="3">
    <source>
        <dbReference type="PROSITE" id="PS50850"/>
    </source>
</evidence>
<gene>
    <name evidence="4" type="ORF">A3Q56_07578</name>
</gene>
<organism evidence="4 5">
    <name type="scientific">Intoshia linei</name>
    <dbReference type="NCBI Taxonomy" id="1819745"/>
    <lineage>
        <taxon>Eukaryota</taxon>
        <taxon>Metazoa</taxon>
        <taxon>Spiralia</taxon>
        <taxon>Lophotrochozoa</taxon>
        <taxon>Mesozoa</taxon>
        <taxon>Orthonectida</taxon>
        <taxon>Rhopaluridae</taxon>
        <taxon>Intoshia</taxon>
    </lineage>
</organism>
<keyword evidence="5" id="KW-1185">Reference proteome</keyword>
<name>A0A177ARS8_9BILA</name>
<dbReference type="InterPro" id="IPR011701">
    <property type="entry name" value="MFS"/>
</dbReference>
<feature type="domain" description="Major facilitator superfamily (MFS) profile" evidence="3">
    <location>
        <begin position="1"/>
        <end position="138"/>
    </location>
</feature>
<accession>A0A177ARS8</accession>
<dbReference type="AlphaFoldDB" id="A0A177ARS8"/>
<dbReference type="InterPro" id="IPR036259">
    <property type="entry name" value="MFS_trans_sf"/>
</dbReference>
<dbReference type="Gene3D" id="1.20.1250.20">
    <property type="entry name" value="MFS general substrate transporter like domains"/>
    <property type="match status" value="1"/>
</dbReference>
<feature type="transmembrane region" description="Helical" evidence="2">
    <location>
        <begin position="32"/>
        <end position="55"/>
    </location>
</feature>
<dbReference type="Pfam" id="PF07690">
    <property type="entry name" value="MFS_1"/>
    <property type="match status" value="1"/>
</dbReference>
<dbReference type="Proteomes" id="UP000078046">
    <property type="component" value="Unassembled WGS sequence"/>
</dbReference>
<dbReference type="EMBL" id="LWCA01001660">
    <property type="protein sequence ID" value="OAF64709.1"/>
    <property type="molecule type" value="Genomic_DNA"/>
</dbReference>
<evidence type="ECO:0000256" key="1">
    <source>
        <dbReference type="ARBA" id="ARBA00004141"/>
    </source>
</evidence>
<dbReference type="PROSITE" id="PS50850">
    <property type="entry name" value="MFS"/>
    <property type="match status" value="1"/>
</dbReference>
<feature type="non-terminal residue" evidence="4">
    <location>
        <position position="138"/>
    </location>
</feature>
<comment type="subcellular location">
    <subcellularLocation>
        <location evidence="1">Membrane</location>
        <topology evidence="1">Multi-pass membrane protein</topology>
    </subcellularLocation>
</comment>
<dbReference type="OrthoDB" id="419616at2759"/>
<keyword evidence="2" id="KW-1133">Transmembrane helix</keyword>
<evidence type="ECO:0000313" key="5">
    <source>
        <dbReference type="Proteomes" id="UP000078046"/>
    </source>
</evidence>
<reference evidence="4 5" key="1">
    <citation type="submission" date="2016-04" db="EMBL/GenBank/DDBJ databases">
        <title>The genome of Intoshia linei affirms orthonectids as highly simplified spiralians.</title>
        <authorList>
            <person name="Mikhailov K.V."/>
            <person name="Slusarev G.S."/>
            <person name="Nikitin M.A."/>
            <person name="Logacheva M.D."/>
            <person name="Penin A."/>
            <person name="Aleoshin V."/>
            <person name="Panchin Y.V."/>
        </authorList>
    </citation>
    <scope>NUCLEOTIDE SEQUENCE [LARGE SCALE GENOMIC DNA]</scope>
    <source>
        <strain evidence="4">Intl2013</strain>
        <tissue evidence="4">Whole animal</tissue>
    </source>
</reference>